<proteinExistence type="predicted"/>
<dbReference type="Pfam" id="PF17262">
    <property type="entry name" value="Cas6b_C"/>
    <property type="match status" value="1"/>
</dbReference>
<comment type="caution">
    <text evidence="3">The sequence shown here is derived from an EMBL/GenBank/DDBJ whole genome shotgun (WGS) entry which is preliminary data.</text>
</comment>
<dbReference type="AlphaFoldDB" id="A1ZHZ4"/>
<evidence type="ECO:0000259" key="1">
    <source>
        <dbReference type="Pfam" id="PF17262"/>
    </source>
</evidence>
<evidence type="ECO:0000313" key="3">
    <source>
        <dbReference type="EMBL" id="EAY30151.1"/>
    </source>
</evidence>
<sequence>MQTIKTTTIHFPELRLHASAGHQLRGYFGNLFKERSPLLHNHLADGSAIYQYPLVQYKVLKGTPTLLGLGEGAELLAELFLHIKELHLGKATYPVYSKNIVTNRASLGVNPTELYDYRFGTLWMCLNDKNYLKYHQTGSEERVALLQKILIGNLLSMFKGLGHTATAQILAKPKVKEEATHFKNQKMKAFSGSFTCNVELPQGIGIGKAVSRGYGAVVL</sequence>
<dbReference type="EMBL" id="AAWS01000008">
    <property type="protein sequence ID" value="EAY30151.1"/>
    <property type="molecule type" value="Genomic_DNA"/>
</dbReference>
<evidence type="ECO:0000259" key="2">
    <source>
        <dbReference type="Pfam" id="PF17955"/>
    </source>
</evidence>
<dbReference type="Proteomes" id="UP000004095">
    <property type="component" value="Unassembled WGS sequence"/>
</dbReference>
<protein>
    <submittedName>
        <fullName evidence="3">Conserved protein</fullName>
    </submittedName>
</protein>
<evidence type="ECO:0000313" key="4">
    <source>
        <dbReference type="Proteomes" id="UP000004095"/>
    </source>
</evidence>
<feature type="domain" description="Cas6b N-terminal" evidence="2">
    <location>
        <begin position="2"/>
        <end position="104"/>
    </location>
</feature>
<dbReference type="Pfam" id="PF17955">
    <property type="entry name" value="Cas6b_N"/>
    <property type="match status" value="1"/>
</dbReference>
<dbReference type="OrthoDB" id="656505at2"/>
<dbReference type="InterPro" id="IPR041528">
    <property type="entry name" value="Cas6b_N"/>
</dbReference>
<feature type="domain" description="Cas6b C-terminal" evidence="1">
    <location>
        <begin position="113"/>
        <end position="217"/>
    </location>
</feature>
<keyword evidence="4" id="KW-1185">Reference proteome</keyword>
<organism evidence="3 4">
    <name type="scientific">Microscilla marina ATCC 23134</name>
    <dbReference type="NCBI Taxonomy" id="313606"/>
    <lineage>
        <taxon>Bacteria</taxon>
        <taxon>Pseudomonadati</taxon>
        <taxon>Bacteroidota</taxon>
        <taxon>Cytophagia</taxon>
        <taxon>Cytophagales</taxon>
        <taxon>Microscillaceae</taxon>
        <taxon>Microscilla</taxon>
    </lineage>
</organism>
<name>A1ZHZ4_MICM2</name>
<gene>
    <name evidence="3" type="ORF">M23134_05484</name>
</gene>
<accession>A1ZHZ4</accession>
<dbReference type="RefSeq" id="WP_002695765.1">
    <property type="nucleotide sequence ID" value="NZ_AAWS01000008.1"/>
</dbReference>
<reference evidence="3 4" key="1">
    <citation type="submission" date="2007-01" db="EMBL/GenBank/DDBJ databases">
        <authorList>
            <person name="Haygood M."/>
            <person name="Podell S."/>
            <person name="Anderson C."/>
            <person name="Hopkinson B."/>
            <person name="Roe K."/>
            <person name="Barbeau K."/>
            <person name="Gaasterland T."/>
            <person name="Ferriera S."/>
            <person name="Johnson J."/>
            <person name="Kravitz S."/>
            <person name="Beeson K."/>
            <person name="Sutton G."/>
            <person name="Rogers Y.-H."/>
            <person name="Friedman R."/>
            <person name="Frazier M."/>
            <person name="Venter J.C."/>
        </authorList>
    </citation>
    <scope>NUCLEOTIDE SEQUENCE [LARGE SCALE GENOMIC DNA]</scope>
    <source>
        <strain evidence="3 4">ATCC 23134</strain>
    </source>
</reference>
<dbReference type="eggNOG" id="ENOG502ZF8I">
    <property type="taxonomic scope" value="Bacteria"/>
</dbReference>
<dbReference type="InterPro" id="IPR020209">
    <property type="entry name" value="Cas6b_C"/>
</dbReference>